<dbReference type="FunFam" id="3.40.50.720:FF:000009">
    <property type="entry name" value="Fatty oxidation complex, alpha subunit"/>
    <property type="match status" value="1"/>
</dbReference>
<evidence type="ECO:0000256" key="11">
    <source>
        <dbReference type="ARBA" id="ARBA00023239"/>
    </source>
</evidence>
<feature type="domain" description="3-hydroxyacyl-CoA dehydrogenase NAD binding" evidence="16">
    <location>
        <begin position="295"/>
        <end position="472"/>
    </location>
</feature>
<geneLocation type="plasmid" evidence="17">
    <name>p1</name>
</geneLocation>
<keyword evidence="5" id="KW-0442">Lipid degradation</keyword>
<keyword evidence="4" id="KW-0276">Fatty acid metabolism</keyword>
<dbReference type="GO" id="GO:0016042">
    <property type="term" value="P:lipid catabolic process"/>
    <property type="evidence" value="ECO:0007669"/>
    <property type="project" value="UniProtKB-KW"/>
</dbReference>
<keyword evidence="17" id="KW-0614">Plasmid</keyword>
<evidence type="ECO:0000256" key="13">
    <source>
        <dbReference type="ARBA" id="ARBA00049556"/>
    </source>
</evidence>
<keyword evidence="9" id="KW-0576">Peroxisome</keyword>
<dbReference type="SUPFAM" id="SSF51735">
    <property type="entry name" value="NAD(P)-binding Rossmann-fold domains"/>
    <property type="match status" value="1"/>
</dbReference>
<evidence type="ECO:0000256" key="10">
    <source>
        <dbReference type="ARBA" id="ARBA00023235"/>
    </source>
</evidence>
<evidence type="ECO:0000256" key="3">
    <source>
        <dbReference type="ARBA" id="ARBA00008750"/>
    </source>
</evidence>
<dbReference type="InterPro" id="IPR018376">
    <property type="entry name" value="Enoyl-CoA_hyd/isom_CS"/>
</dbReference>
<keyword evidence="10" id="KW-0413">Isomerase</keyword>
<proteinExistence type="inferred from homology"/>
<dbReference type="PANTHER" id="PTHR23309">
    <property type="entry name" value="3-HYDROXYACYL-COA DEHYROGENASE"/>
    <property type="match status" value="1"/>
</dbReference>
<dbReference type="AlphaFoldDB" id="A0AAU7LXZ3"/>
<dbReference type="InterPro" id="IPR001753">
    <property type="entry name" value="Enoyl-CoA_hydra/iso"/>
</dbReference>
<keyword evidence="12" id="KW-0511">Multifunctional enzyme</keyword>
<comment type="similarity">
    <text evidence="14">Belongs to the enoyl-CoA hydratase/isomerase family.</text>
</comment>
<evidence type="ECO:0000256" key="6">
    <source>
        <dbReference type="ARBA" id="ARBA00023002"/>
    </source>
</evidence>
<dbReference type="GO" id="GO:0004300">
    <property type="term" value="F:enoyl-CoA hydratase activity"/>
    <property type="evidence" value="ECO:0007669"/>
    <property type="project" value="UniProtKB-ARBA"/>
</dbReference>
<evidence type="ECO:0000256" key="7">
    <source>
        <dbReference type="ARBA" id="ARBA00023027"/>
    </source>
</evidence>
<dbReference type="InterPro" id="IPR008927">
    <property type="entry name" value="6-PGluconate_DH-like_C_sf"/>
</dbReference>
<comment type="similarity">
    <text evidence="3">In the N-terminal section; belongs to the enoyl-CoA hydratase/isomerase family.</text>
</comment>
<feature type="domain" description="3-hydroxyacyl-CoA dehydrogenase C-terminal" evidence="15">
    <location>
        <begin position="475"/>
        <end position="568"/>
    </location>
</feature>
<comment type="subcellular location">
    <subcellularLocation>
        <location evidence="1">Peroxisome</location>
    </subcellularLocation>
</comment>
<organism evidence="17">
    <name type="scientific">Polaromonas hydrogenivorans</name>
    <dbReference type="NCBI Taxonomy" id="335476"/>
    <lineage>
        <taxon>Bacteria</taxon>
        <taxon>Pseudomonadati</taxon>
        <taxon>Pseudomonadota</taxon>
        <taxon>Betaproteobacteria</taxon>
        <taxon>Burkholderiales</taxon>
        <taxon>Comamonadaceae</taxon>
        <taxon>Polaromonas</taxon>
    </lineage>
</organism>
<dbReference type="RefSeq" id="WP_349282160.1">
    <property type="nucleotide sequence ID" value="NZ_CBCSCU010000025.1"/>
</dbReference>
<keyword evidence="7" id="KW-0520">NAD</keyword>
<dbReference type="InterPro" id="IPR006176">
    <property type="entry name" value="3-OHacyl-CoA_DH_NAD-bd"/>
</dbReference>
<evidence type="ECO:0000259" key="16">
    <source>
        <dbReference type="Pfam" id="PF02737"/>
    </source>
</evidence>
<dbReference type="PANTHER" id="PTHR23309:SF51">
    <property type="entry name" value="3-HYDROXYACYL-COA DEHYDROGENASE-RELATED"/>
    <property type="match status" value="1"/>
</dbReference>
<dbReference type="InterPro" id="IPR029045">
    <property type="entry name" value="ClpP/crotonase-like_dom_sf"/>
</dbReference>
<dbReference type="Gene3D" id="3.90.226.10">
    <property type="entry name" value="2-enoyl-CoA Hydratase, Chain A, domain 1"/>
    <property type="match status" value="1"/>
</dbReference>
<evidence type="ECO:0000259" key="15">
    <source>
        <dbReference type="Pfam" id="PF00725"/>
    </source>
</evidence>
<evidence type="ECO:0000256" key="2">
    <source>
        <dbReference type="ARBA" id="ARBA00005005"/>
    </source>
</evidence>
<evidence type="ECO:0000256" key="14">
    <source>
        <dbReference type="RuleBase" id="RU003707"/>
    </source>
</evidence>
<dbReference type="CDD" id="cd06558">
    <property type="entry name" value="crotonase-like"/>
    <property type="match status" value="1"/>
</dbReference>
<evidence type="ECO:0000256" key="4">
    <source>
        <dbReference type="ARBA" id="ARBA00022832"/>
    </source>
</evidence>
<dbReference type="SUPFAM" id="SSF52096">
    <property type="entry name" value="ClpP/crotonase"/>
    <property type="match status" value="1"/>
</dbReference>
<dbReference type="FunFam" id="1.10.1040.50:FF:000006">
    <property type="entry name" value="Peroxisomal bifunctional enzyme"/>
    <property type="match status" value="1"/>
</dbReference>
<dbReference type="PROSITE" id="PS00166">
    <property type="entry name" value="ENOYL_COA_HYDRATASE"/>
    <property type="match status" value="1"/>
</dbReference>
<protein>
    <submittedName>
        <fullName evidence="17">3-hydroxyacyl-CoA dehydrogenase NAD-binding domain-containing protein</fullName>
    </submittedName>
</protein>
<dbReference type="Pfam" id="PF00378">
    <property type="entry name" value="ECH_1"/>
    <property type="match status" value="1"/>
</dbReference>
<dbReference type="Pfam" id="PF02737">
    <property type="entry name" value="3HCDH_N"/>
    <property type="match status" value="1"/>
</dbReference>
<dbReference type="Gene3D" id="3.40.50.720">
    <property type="entry name" value="NAD(P)-binding Rossmann-like Domain"/>
    <property type="match status" value="1"/>
</dbReference>
<evidence type="ECO:0000256" key="5">
    <source>
        <dbReference type="ARBA" id="ARBA00022963"/>
    </source>
</evidence>
<evidence type="ECO:0000256" key="8">
    <source>
        <dbReference type="ARBA" id="ARBA00023098"/>
    </source>
</evidence>
<evidence type="ECO:0000256" key="12">
    <source>
        <dbReference type="ARBA" id="ARBA00023268"/>
    </source>
</evidence>
<name>A0AAU7LXZ3_9BURK</name>
<dbReference type="GO" id="GO:0070403">
    <property type="term" value="F:NAD+ binding"/>
    <property type="evidence" value="ECO:0007669"/>
    <property type="project" value="InterPro"/>
</dbReference>
<dbReference type="SUPFAM" id="SSF48179">
    <property type="entry name" value="6-phosphogluconate dehydrogenase C-terminal domain-like"/>
    <property type="match status" value="2"/>
</dbReference>
<sequence>MNEETMSTVRTEQLGDVLLIEINNPPINAGSLTVRQGLSAAIEQLQTQPELVAGVIIGGGTTFVAGSDLREFGQPLQDPQMPTVIALIEACSKPVVAALHGAALGGGFELALACDARIALAGTLLGLPEVTLGMIPGAGGTQRLPRRVGVARAIQMICSGERITADKALALRLVDEVVAGELQAHAIALAKQLAGRKCRIRDEQVAPEDAGAIEQAVQAALRAGKRRPAVLAAIEAVKNAAKLPMDEGLAQERAVFQQLRVAPEAFALRHQFFAEREAAKLPAALQAAPRPVQTLAVIGAGTMGAGIAICALDAGLNVILLEQDEAALQRGQQRVAAHYQGRVAAGKVKAAVAAASQVRLSPTTDWAQLGRADLVIEAVFEDMAVKQDVFRNIDAHARPGAVLATNTSYLDVDAIANLTARPQDVLGLHFFSPANVMKLLEVVRGEQTAADVLATGMALGKKLKKLPVLCRNAFGFIGNRIYNAYRKQCEFMLEDGAWPEDVDQALTDFGLAMGPFAVADLSGLDIAWRMRQSQAASRDPRERYVAILDQLCEQGRLGRKTGAGYYRYPDGKRVLTTDAGVRAIIGQASSQRGITRRTLDAKEIQRRALLAMVNEAALLLAEGVAARPSDIDVVLVQGYGFPRWEGGPVFWARQQDPAQLAQDLQRLAHEAGHGFVLADLSALLNP</sequence>
<dbReference type="Pfam" id="PF00725">
    <property type="entry name" value="3HCDH"/>
    <property type="match status" value="1"/>
</dbReference>
<comment type="catalytic activity">
    <reaction evidence="13">
        <text>a (3S)-3-hydroxyacyl-CoA + NAD(+) = a 3-oxoacyl-CoA + NADH + H(+)</text>
        <dbReference type="Rhea" id="RHEA:22432"/>
        <dbReference type="ChEBI" id="CHEBI:15378"/>
        <dbReference type="ChEBI" id="CHEBI:57318"/>
        <dbReference type="ChEBI" id="CHEBI:57540"/>
        <dbReference type="ChEBI" id="CHEBI:57945"/>
        <dbReference type="ChEBI" id="CHEBI:90726"/>
        <dbReference type="EC" id="1.1.1.35"/>
    </reaction>
</comment>
<keyword evidence="6" id="KW-0560">Oxidoreductase</keyword>
<accession>A0AAU7LXZ3</accession>
<dbReference type="GO" id="GO:0003857">
    <property type="term" value="F:(3S)-3-hydroxyacyl-CoA dehydrogenase (NAD+) activity"/>
    <property type="evidence" value="ECO:0007669"/>
    <property type="project" value="UniProtKB-EC"/>
</dbReference>
<dbReference type="EMBL" id="CP157676">
    <property type="protein sequence ID" value="XBP72521.1"/>
    <property type="molecule type" value="Genomic_DNA"/>
</dbReference>
<evidence type="ECO:0000313" key="17">
    <source>
        <dbReference type="EMBL" id="XBP72521.1"/>
    </source>
</evidence>
<gene>
    <name evidence="17" type="ORF">ABLV49_22650</name>
</gene>
<dbReference type="InterPro" id="IPR036291">
    <property type="entry name" value="NAD(P)-bd_dom_sf"/>
</dbReference>
<dbReference type="InterPro" id="IPR006108">
    <property type="entry name" value="3HC_DH_C"/>
</dbReference>
<evidence type="ECO:0000256" key="1">
    <source>
        <dbReference type="ARBA" id="ARBA00004275"/>
    </source>
</evidence>
<keyword evidence="8" id="KW-0443">Lipid metabolism</keyword>
<comment type="pathway">
    <text evidence="2">Lipid metabolism; fatty acid beta-oxidation.</text>
</comment>
<keyword evidence="11" id="KW-0456">Lyase</keyword>
<dbReference type="Gene3D" id="1.10.1040.50">
    <property type="match status" value="1"/>
</dbReference>
<evidence type="ECO:0000256" key="9">
    <source>
        <dbReference type="ARBA" id="ARBA00023140"/>
    </source>
</evidence>
<dbReference type="GO" id="GO:0016853">
    <property type="term" value="F:isomerase activity"/>
    <property type="evidence" value="ECO:0007669"/>
    <property type="project" value="UniProtKB-KW"/>
</dbReference>
<dbReference type="GO" id="GO:0006631">
    <property type="term" value="P:fatty acid metabolic process"/>
    <property type="evidence" value="ECO:0007669"/>
    <property type="project" value="UniProtKB-KW"/>
</dbReference>
<reference evidence="17" key="1">
    <citation type="submission" date="2024-05" db="EMBL/GenBank/DDBJ databases">
        <authorList>
            <person name="Bunk B."/>
            <person name="Swiderski J."/>
            <person name="Sproer C."/>
            <person name="Thiel V."/>
        </authorList>
    </citation>
    <scope>NUCLEOTIDE SEQUENCE</scope>
    <source>
        <strain evidence="17">DSM 17735</strain>
        <plasmid evidence="17">p1</plasmid>
    </source>
</reference>